<dbReference type="SUPFAM" id="SSF52172">
    <property type="entry name" value="CheY-like"/>
    <property type="match status" value="1"/>
</dbReference>
<feature type="modified residue" description="4-aspartylphosphate" evidence="2">
    <location>
        <position position="52"/>
    </location>
</feature>
<feature type="domain" description="Response regulatory" evidence="3">
    <location>
        <begin position="3"/>
        <end position="122"/>
    </location>
</feature>
<protein>
    <submittedName>
        <fullName evidence="4">Response regulator</fullName>
    </submittedName>
</protein>
<organism evidence="4 5">
    <name type="scientific">Salinarimonas ramus</name>
    <dbReference type="NCBI Taxonomy" id="690164"/>
    <lineage>
        <taxon>Bacteria</taxon>
        <taxon>Pseudomonadati</taxon>
        <taxon>Pseudomonadota</taxon>
        <taxon>Alphaproteobacteria</taxon>
        <taxon>Hyphomicrobiales</taxon>
        <taxon>Salinarimonadaceae</taxon>
        <taxon>Salinarimonas</taxon>
    </lineage>
</organism>
<dbReference type="Gene3D" id="3.40.50.2300">
    <property type="match status" value="1"/>
</dbReference>
<dbReference type="GO" id="GO:0000160">
    <property type="term" value="P:phosphorelay signal transduction system"/>
    <property type="evidence" value="ECO:0007669"/>
    <property type="project" value="InterPro"/>
</dbReference>
<dbReference type="CDD" id="cd00156">
    <property type="entry name" value="REC"/>
    <property type="match status" value="1"/>
</dbReference>
<dbReference type="PANTHER" id="PTHR44591">
    <property type="entry name" value="STRESS RESPONSE REGULATOR PROTEIN 1"/>
    <property type="match status" value="1"/>
</dbReference>
<dbReference type="Proteomes" id="UP000600449">
    <property type="component" value="Unassembled WGS sequence"/>
</dbReference>
<evidence type="ECO:0000313" key="4">
    <source>
        <dbReference type="EMBL" id="GGK29060.1"/>
    </source>
</evidence>
<dbReference type="EMBL" id="BMMF01000004">
    <property type="protein sequence ID" value="GGK29060.1"/>
    <property type="molecule type" value="Genomic_DNA"/>
</dbReference>
<gene>
    <name evidence="4" type="ORF">GCM10011322_14360</name>
</gene>
<evidence type="ECO:0000256" key="1">
    <source>
        <dbReference type="ARBA" id="ARBA00022553"/>
    </source>
</evidence>
<evidence type="ECO:0000256" key="2">
    <source>
        <dbReference type="PROSITE-ProRule" id="PRU00169"/>
    </source>
</evidence>
<accession>A0A917Q669</accession>
<comment type="caution">
    <text evidence="4">The sequence shown here is derived from an EMBL/GenBank/DDBJ whole genome shotgun (WGS) entry which is preliminary data.</text>
</comment>
<reference evidence="4 5" key="1">
    <citation type="journal article" date="2014" name="Int. J. Syst. Evol. Microbiol.">
        <title>Complete genome sequence of Corynebacterium casei LMG S-19264T (=DSM 44701T), isolated from a smear-ripened cheese.</title>
        <authorList>
            <consortium name="US DOE Joint Genome Institute (JGI-PGF)"/>
            <person name="Walter F."/>
            <person name="Albersmeier A."/>
            <person name="Kalinowski J."/>
            <person name="Ruckert C."/>
        </authorList>
    </citation>
    <scope>NUCLEOTIDE SEQUENCE [LARGE SCALE GENOMIC DNA]</scope>
    <source>
        <strain evidence="4 5">CGMCC 1.9161</strain>
    </source>
</reference>
<proteinExistence type="predicted"/>
<dbReference type="Pfam" id="PF00072">
    <property type="entry name" value="Response_reg"/>
    <property type="match status" value="1"/>
</dbReference>
<dbReference type="PROSITE" id="PS50110">
    <property type="entry name" value="RESPONSE_REGULATORY"/>
    <property type="match status" value="1"/>
</dbReference>
<dbReference type="SMART" id="SM00448">
    <property type="entry name" value="REC"/>
    <property type="match status" value="1"/>
</dbReference>
<dbReference type="InterPro" id="IPR001789">
    <property type="entry name" value="Sig_transdc_resp-reg_receiver"/>
</dbReference>
<dbReference type="InterPro" id="IPR011006">
    <property type="entry name" value="CheY-like_superfamily"/>
</dbReference>
<evidence type="ECO:0000313" key="5">
    <source>
        <dbReference type="Proteomes" id="UP000600449"/>
    </source>
</evidence>
<sequence length="125" mass="12771">MARILVIDDVAGVRRSIVASLKRHGHEVEEAANGADGVAKAARVRPDLVVTDMLMPGMDGIDTIERLREIPGGGAIKVLAISGGGSLVPAADALIVAEAIADGVLPKPFDNTELEAAVTALVGGR</sequence>
<dbReference type="RefSeq" id="WP_188911175.1">
    <property type="nucleotide sequence ID" value="NZ_BMMF01000004.1"/>
</dbReference>
<name>A0A917Q669_9HYPH</name>
<evidence type="ECO:0000259" key="3">
    <source>
        <dbReference type="PROSITE" id="PS50110"/>
    </source>
</evidence>
<dbReference type="PANTHER" id="PTHR44591:SF23">
    <property type="entry name" value="CHEY SUBFAMILY"/>
    <property type="match status" value="1"/>
</dbReference>
<keyword evidence="5" id="KW-1185">Reference proteome</keyword>
<dbReference type="InterPro" id="IPR050595">
    <property type="entry name" value="Bact_response_regulator"/>
</dbReference>
<dbReference type="AlphaFoldDB" id="A0A917Q669"/>
<keyword evidence="1 2" id="KW-0597">Phosphoprotein</keyword>